<dbReference type="InterPro" id="IPR050833">
    <property type="entry name" value="Poly_Biosynth_Transport"/>
</dbReference>
<dbReference type="STRING" id="651182.TOL2_C36710"/>
<evidence type="ECO:0000256" key="6">
    <source>
        <dbReference type="SAM" id="Phobius"/>
    </source>
</evidence>
<evidence type="ECO:0000256" key="5">
    <source>
        <dbReference type="ARBA" id="ARBA00023136"/>
    </source>
</evidence>
<dbReference type="EMBL" id="FO203503">
    <property type="protein sequence ID" value="CCK81827.1"/>
    <property type="molecule type" value="Genomic_DNA"/>
</dbReference>
<comment type="subcellular location">
    <subcellularLocation>
        <location evidence="1">Cell membrane</location>
        <topology evidence="1">Multi-pass membrane protein</topology>
    </subcellularLocation>
</comment>
<evidence type="ECO:0000256" key="2">
    <source>
        <dbReference type="ARBA" id="ARBA00022475"/>
    </source>
</evidence>
<evidence type="ECO:0000313" key="8">
    <source>
        <dbReference type="Proteomes" id="UP000007347"/>
    </source>
</evidence>
<feature type="transmembrane region" description="Helical" evidence="6">
    <location>
        <begin position="247"/>
        <end position="265"/>
    </location>
</feature>
<reference evidence="7 8" key="1">
    <citation type="journal article" date="2013" name="Environ. Microbiol.">
        <title>Complete genome, catabolic sub-proteomes and key-metabolites of Desulfobacula toluolica Tol2, a marine, aromatic compound-degrading, sulfate-reducing bacterium.</title>
        <authorList>
            <person name="Wohlbrand L."/>
            <person name="Jacob J.H."/>
            <person name="Kube M."/>
            <person name="Mussmann M."/>
            <person name="Jarling R."/>
            <person name="Beck A."/>
            <person name="Amann R."/>
            <person name="Wilkes H."/>
            <person name="Reinhardt R."/>
            <person name="Rabus R."/>
        </authorList>
    </citation>
    <scope>NUCLEOTIDE SEQUENCE [LARGE SCALE GENOMIC DNA]</scope>
    <source>
        <strain evidence="8">DSM 7467 / Tol2</strain>
    </source>
</reference>
<dbReference type="KEGG" id="dto:TOL2_C36710"/>
<dbReference type="PANTHER" id="PTHR30250">
    <property type="entry name" value="PST FAMILY PREDICTED COLANIC ACID TRANSPORTER"/>
    <property type="match status" value="1"/>
</dbReference>
<feature type="transmembrane region" description="Helical" evidence="6">
    <location>
        <begin position="157"/>
        <end position="175"/>
    </location>
</feature>
<protein>
    <submittedName>
        <fullName evidence="7">Polysaccharide biosynthesis protein</fullName>
    </submittedName>
</protein>
<evidence type="ECO:0000256" key="1">
    <source>
        <dbReference type="ARBA" id="ARBA00004651"/>
    </source>
</evidence>
<feature type="transmembrane region" description="Helical" evidence="6">
    <location>
        <begin position="12"/>
        <end position="35"/>
    </location>
</feature>
<dbReference type="RefSeq" id="WP_014959012.1">
    <property type="nucleotide sequence ID" value="NC_018645.1"/>
</dbReference>
<organism evidence="7 8">
    <name type="scientific">Desulfobacula toluolica (strain DSM 7467 / Tol2)</name>
    <dbReference type="NCBI Taxonomy" id="651182"/>
    <lineage>
        <taxon>Bacteria</taxon>
        <taxon>Pseudomonadati</taxon>
        <taxon>Thermodesulfobacteriota</taxon>
        <taxon>Desulfobacteria</taxon>
        <taxon>Desulfobacterales</taxon>
        <taxon>Desulfobacteraceae</taxon>
        <taxon>Desulfobacula</taxon>
    </lineage>
</organism>
<sequence length="510" mass="58170">MYNKIKKTTSAVKYTLIFKTLSQCCGLIATVLLVRALSEFDYGVYNLLYSVIGLIGTVLSLGIGDALLRYMPEYYNRGEFKIAHNLFKISCVIRMVADVAILGFILLLWQQIAPFLKITEYKSYFMLFTLIIVLHQQRNFLEIVLSSYFLHKYSKPIALLFAIIKAIGYGFIIIYDKNLWHAIIIDLSAYLISFALLQILYYNKIPFSSGTIDSITSNEKKRVGKYALFYNFNNTGVGVLSANFDNFIIVMLLNPVAVGAYSFYVQINLQISSLLPLIYLRDVIKPAFFAIGTSLSQKDKLTQFFQSLVKINLFFAVPCCCFLFIFGDYISSIISNNKFVEYSSILCVMFFFSILNSLPIATVAQLMEKADIVLYSKIFAVYNIVADLILIKFFGIWGAVFATGTATLSKNIFIWYFVRKEASFKGLELFMIKISLFWAAISVFIYSLSKIIPSNITYQLLFGVSIFAIAFFIQFGCNYFRPDEKQIFKTVSDGNSKWIFLFKLLKMLPG</sequence>
<feature type="transmembrane region" description="Helical" evidence="6">
    <location>
        <begin position="91"/>
        <end position="112"/>
    </location>
</feature>
<evidence type="ECO:0000313" key="7">
    <source>
        <dbReference type="EMBL" id="CCK81827.1"/>
    </source>
</evidence>
<dbReference type="GO" id="GO:0005886">
    <property type="term" value="C:plasma membrane"/>
    <property type="evidence" value="ECO:0007669"/>
    <property type="project" value="UniProtKB-SubCell"/>
</dbReference>
<feature type="transmembrane region" description="Helical" evidence="6">
    <location>
        <begin position="339"/>
        <end position="360"/>
    </location>
</feature>
<evidence type="ECO:0000256" key="3">
    <source>
        <dbReference type="ARBA" id="ARBA00022692"/>
    </source>
</evidence>
<keyword evidence="2" id="KW-1003">Cell membrane</keyword>
<evidence type="ECO:0000256" key="4">
    <source>
        <dbReference type="ARBA" id="ARBA00022989"/>
    </source>
</evidence>
<accession>K0NS69</accession>
<feature type="transmembrane region" description="Helical" evidence="6">
    <location>
        <begin position="181"/>
        <end position="202"/>
    </location>
</feature>
<dbReference type="InterPro" id="IPR002797">
    <property type="entry name" value="Polysacc_synth"/>
</dbReference>
<dbReference type="HOGENOM" id="CLU_533947_0_0_7"/>
<name>K0NS69_DESTT</name>
<dbReference type="PANTHER" id="PTHR30250:SF11">
    <property type="entry name" value="O-ANTIGEN TRANSPORTER-RELATED"/>
    <property type="match status" value="1"/>
</dbReference>
<feature type="transmembrane region" description="Helical" evidence="6">
    <location>
        <begin position="430"/>
        <end position="448"/>
    </location>
</feature>
<feature type="transmembrane region" description="Helical" evidence="6">
    <location>
        <begin position="47"/>
        <end position="70"/>
    </location>
</feature>
<feature type="transmembrane region" description="Helical" evidence="6">
    <location>
        <begin position="460"/>
        <end position="480"/>
    </location>
</feature>
<dbReference type="AlphaFoldDB" id="K0NS69"/>
<dbReference type="Pfam" id="PF01943">
    <property type="entry name" value="Polysacc_synt"/>
    <property type="match status" value="1"/>
</dbReference>
<dbReference type="Proteomes" id="UP000007347">
    <property type="component" value="Chromosome"/>
</dbReference>
<keyword evidence="5 6" id="KW-0472">Membrane</keyword>
<gene>
    <name evidence="7" type="ordered locus">TOL2_C36710</name>
</gene>
<proteinExistence type="predicted"/>
<keyword evidence="8" id="KW-1185">Reference proteome</keyword>
<feature type="transmembrane region" description="Helical" evidence="6">
    <location>
        <begin position="372"/>
        <end position="390"/>
    </location>
</feature>
<feature type="transmembrane region" description="Helical" evidence="6">
    <location>
        <begin position="308"/>
        <end position="327"/>
    </location>
</feature>
<keyword evidence="3 6" id="KW-0812">Transmembrane</keyword>
<keyword evidence="4 6" id="KW-1133">Transmembrane helix</keyword>